<evidence type="ECO:0000313" key="1">
    <source>
        <dbReference type="EMBL" id="MBB3948701.1"/>
    </source>
</evidence>
<gene>
    <name evidence="1" type="ORF">GGQ73_004692</name>
</gene>
<keyword evidence="2" id="KW-1185">Reference proteome</keyword>
<dbReference type="EMBL" id="JACIDV010000025">
    <property type="protein sequence ID" value="MBB3948701.1"/>
    <property type="molecule type" value="Genomic_DNA"/>
</dbReference>
<organism evidence="1 2">
    <name type="scientific">Rhizobium skierniewicense</name>
    <dbReference type="NCBI Taxonomy" id="984260"/>
    <lineage>
        <taxon>Bacteria</taxon>
        <taxon>Pseudomonadati</taxon>
        <taxon>Pseudomonadota</taxon>
        <taxon>Alphaproteobacteria</taxon>
        <taxon>Hyphomicrobiales</taxon>
        <taxon>Rhizobiaceae</taxon>
        <taxon>Rhizobium/Agrobacterium group</taxon>
        <taxon>Rhizobium</taxon>
    </lineage>
</organism>
<name>A0A7W6CC16_9HYPH</name>
<dbReference type="AlphaFoldDB" id="A0A7W6CC16"/>
<reference evidence="1 2" key="1">
    <citation type="submission" date="2020-08" db="EMBL/GenBank/DDBJ databases">
        <title>Genomic Encyclopedia of Type Strains, Phase IV (KMG-IV): sequencing the most valuable type-strain genomes for metagenomic binning, comparative biology and taxonomic classification.</title>
        <authorList>
            <person name="Goeker M."/>
        </authorList>
    </citation>
    <scope>NUCLEOTIDE SEQUENCE [LARGE SCALE GENOMIC DNA]</scope>
    <source>
        <strain evidence="1 2">DSM 26438</strain>
    </source>
</reference>
<dbReference type="Proteomes" id="UP000565286">
    <property type="component" value="Unassembled WGS sequence"/>
</dbReference>
<sequence length="67" mass="8100">MPEYHQNKTRHLLHLVLPAGERDFKYYKGKISRRKSKYEYFPILALFDIRLLHRKFGAPRWGLIALT</sequence>
<comment type="caution">
    <text evidence="1">The sequence shown here is derived from an EMBL/GenBank/DDBJ whole genome shotgun (WGS) entry which is preliminary data.</text>
</comment>
<proteinExistence type="predicted"/>
<accession>A0A7W6CC16</accession>
<evidence type="ECO:0000313" key="2">
    <source>
        <dbReference type="Proteomes" id="UP000565286"/>
    </source>
</evidence>
<protein>
    <submittedName>
        <fullName evidence="1">Uncharacterized protein</fullName>
    </submittedName>
</protein>